<feature type="transmembrane region" description="Helical" evidence="16">
    <location>
        <begin position="534"/>
        <end position="552"/>
    </location>
</feature>
<dbReference type="Pfam" id="PF04777">
    <property type="entry name" value="Evr1_Alr"/>
    <property type="match status" value="1"/>
</dbReference>
<keyword evidence="4" id="KW-0633">Potassium transport</keyword>
<feature type="transmembrane region" description="Helical" evidence="16">
    <location>
        <begin position="629"/>
        <end position="646"/>
    </location>
</feature>
<dbReference type="GO" id="GO:0016972">
    <property type="term" value="F:thiol oxidase activity"/>
    <property type="evidence" value="ECO:0007669"/>
    <property type="project" value="UniProtKB-EC"/>
</dbReference>
<protein>
    <recommendedName>
        <fullName evidence="16">Sulfhydryl oxidase</fullName>
        <ecNumber evidence="16">1.8.3.2</ecNumber>
    </recommendedName>
</protein>
<feature type="region of interest" description="Disordered" evidence="17">
    <location>
        <begin position="997"/>
        <end position="1021"/>
    </location>
</feature>
<keyword evidence="13 16" id="KW-0472">Membrane</keyword>
<dbReference type="EC" id="1.8.3.2" evidence="16"/>
<feature type="transmembrane region" description="Helical" evidence="16">
    <location>
        <begin position="465"/>
        <end position="484"/>
    </location>
</feature>
<feature type="chain" id="PRO_5013393526" description="Sulfhydryl oxidase" evidence="18">
    <location>
        <begin position="19"/>
        <end position="1365"/>
    </location>
</feature>
<dbReference type="PROSITE" id="PS51324">
    <property type="entry name" value="ERV_ALR"/>
    <property type="match status" value="1"/>
</dbReference>
<dbReference type="Gene3D" id="1.20.120.310">
    <property type="entry name" value="ERV/ALR sulfhydryl oxidase domain"/>
    <property type="match status" value="1"/>
</dbReference>
<evidence type="ECO:0000256" key="8">
    <source>
        <dbReference type="ARBA" id="ARBA00022827"/>
    </source>
</evidence>
<feature type="domain" description="ERV/ALR sulfhydryl oxidase" evidence="19">
    <location>
        <begin position="188"/>
        <end position="299"/>
    </location>
</feature>
<evidence type="ECO:0000256" key="15">
    <source>
        <dbReference type="ARBA" id="ARBA00023303"/>
    </source>
</evidence>
<dbReference type="OrthoDB" id="297496at2759"/>
<feature type="transmembrane region" description="Helical" evidence="16">
    <location>
        <begin position="349"/>
        <end position="367"/>
    </location>
</feature>
<comment type="caution">
    <text evidence="20">The sequence shown here is derived from an EMBL/GenBank/DDBJ whole genome shotgun (WGS) entry which is preliminary data.</text>
</comment>
<dbReference type="InterPro" id="IPR003929">
    <property type="entry name" value="K_chnl_BK_asu"/>
</dbReference>
<evidence type="ECO:0000256" key="7">
    <source>
        <dbReference type="ARBA" id="ARBA00022826"/>
    </source>
</evidence>
<keyword evidence="12" id="KW-0406">Ion transport</keyword>
<feature type="transmembrane region" description="Helical" evidence="16">
    <location>
        <begin position="496"/>
        <end position="522"/>
    </location>
</feature>
<comment type="catalytic activity">
    <reaction evidence="16">
        <text>2 R'C(R)SH + O2 = R'C(R)S-S(R)CR' + H2O2</text>
        <dbReference type="Rhea" id="RHEA:17357"/>
        <dbReference type="ChEBI" id="CHEBI:15379"/>
        <dbReference type="ChEBI" id="CHEBI:16240"/>
        <dbReference type="ChEBI" id="CHEBI:16520"/>
        <dbReference type="ChEBI" id="CHEBI:17412"/>
        <dbReference type="EC" id="1.8.3.2"/>
    </reaction>
</comment>
<evidence type="ECO:0000256" key="4">
    <source>
        <dbReference type="ARBA" id="ARBA00022538"/>
    </source>
</evidence>
<comment type="cofactor">
    <cofactor evidence="1 16">
        <name>FAD</name>
        <dbReference type="ChEBI" id="CHEBI:57692"/>
    </cofactor>
</comment>
<dbReference type="SUPFAM" id="SSF51735">
    <property type="entry name" value="NAD(P)-binding Rossmann-fold domains"/>
    <property type="match status" value="1"/>
</dbReference>
<evidence type="ECO:0000256" key="9">
    <source>
        <dbReference type="ARBA" id="ARBA00022958"/>
    </source>
</evidence>
<dbReference type="Gene3D" id="3.40.50.720">
    <property type="entry name" value="NAD(P)-binding Rossmann-like Domain"/>
    <property type="match status" value="2"/>
</dbReference>
<keyword evidence="3" id="KW-0813">Transport</keyword>
<dbReference type="SUPFAM" id="SSF81324">
    <property type="entry name" value="Voltage-gated potassium channels"/>
    <property type="match status" value="1"/>
</dbReference>
<dbReference type="Proteomes" id="UP000198211">
    <property type="component" value="Unassembled WGS sequence"/>
</dbReference>
<dbReference type="GO" id="GO:0016020">
    <property type="term" value="C:membrane"/>
    <property type="evidence" value="ECO:0007669"/>
    <property type="project" value="UniProtKB-SubCell"/>
</dbReference>
<evidence type="ECO:0000313" key="20">
    <source>
        <dbReference type="EMBL" id="OWZ23602.1"/>
    </source>
</evidence>
<dbReference type="SUPFAM" id="SSF69000">
    <property type="entry name" value="FAD-dependent thiol oxidase"/>
    <property type="match status" value="1"/>
</dbReference>
<keyword evidence="8 16" id="KW-0274">FAD</keyword>
<evidence type="ECO:0000256" key="2">
    <source>
        <dbReference type="ARBA" id="ARBA00004141"/>
    </source>
</evidence>
<keyword evidence="7" id="KW-0631">Potassium channel</keyword>
<evidence type="ECO:0000256" key="13">
    <source>
        <dbReference type="ARBA" id="ARBA00023136"/>
    </source>
</evidence>
<dbReference type="InterPro" id="IPR017905">
    <property type="entry name" value="ERV/ALR_sulphydryl_oxidase"/>
</dbReference>
<name>A0A225X1P9_9STRA</name>
<feature type="compositionally biased region" description="Basic and acidic residues" evidence="17">
    <location>
        <begin position="999"/>
        <end position="1011"/>
    </location>
</feature>
<evidence type="ECO:0000256" key="12">
    <source>
        <dbReference type="ARBA" id="ARBA00023065"/>
    </source>
</evidence>
<sequence length="1365" mass="151530">MLRLLPVVLVALLPLTSALSIPQDRGPLFNGSSVVHSLDVEGYEAMLKDTESSKVVKVGAVNCNLHKEVCTREEVRAYPGVKAHHVPLESNEKVNMGTRGRVDISTIAEENKLRGNDVDDEAIKTNEALTDDISIQMKYKRLRDAGKAAMMTLENSFFIGMSVLDGERYDAAMKWVNALAASFPADGNRVAMDKLADAVKQQNSCMTTRGFKAGDPAEAWKPSDTMGAIRLYMKYFFGCEECRQHFMEANPEDLVTELAVSDPNGPHAVVMWAWKMHNSVNTRLQRDQWPSKSNCPNCYIDIGGPVSIGMSLIQEDEMVAYLTSVYGHEDKALFDEMLLTATFPFPAQGFNAIVAVTLLFALVAVALKTRRHRFLTSKETSMERQPLRQFDTSHYGAVPQSAAVSANAASNVKQSDNARDIERISRHLDNGNLGAAIDSLMAFVSVVFAGTYITNTYIPFNSLPHSIWVVELICATLFTVDFAFRGVYLAASRRQEFLLSLTTLVYLVNILPVLPASFFIRYHTFWYGESWWRFVYPVRFAMCYMTGKAVLSRCHAYLNPVRQFAFLCYLQITCILLGAAGVIQIAETMDGTLSVKNLGEWTFFNSFFNSVMTFVTIDKPPSDNDLSKIFVGVLVCIFILVIPYQISNVMDLSNSVSPYEEASYKPSSHSRHVVLCGDLTASRISHFFHEIFHNDHDFVGVHVVVLSEEPPATSLKALLLDPFFAKRVWFIQGSLLDVDDAKRAACDSASAIFMLTNRVGDEELSVSDHRTIMRVLAAKRQAPKAHIFAQLHQSVHCQLVRDMGVQNVLCLSEVTLSLLGQNCICPGFSTFMYSITSTSSFDDDNDEVDKGEGSWVDRYLLGASHEVYVVELPPASVVAGKTFSEVASLAYSHCHGIIVFAVADGPRSKVVLNPGDSYICLGGETAYVIAQTQADASALTEMSPNCTMPLAWRELQVSSPSSLVRSETGSSEGNETGAPLKRHQARFVHWQFGDYETQEPEKETEGDDHVEAPPAKNSSKSVDDAVIYDVEELGFGVAPIVICVTTESAFANDLEHLIGPLRARSLKQYHPVVIMTAKLPDDDIYEGFSHFPDVHFVIGDPYRHKTLNRAGVYDAHRVLILGTSSSTSDTNGELLQDADSIALHKFITSFIGVNKAPRVITEVGNRASVHFVAQNLLSNGWFPGSDDDNELTMFSSSETFSRNFFLSPAFTSGLTYSTSLCDSLLINQFFNDRIKKILGEFMFTSRASEAWAAIRGDKSKPELQRSSLFAVEVPQDFVGRSFEYVFHYLLSSDDILVIGLYRCHSYMNTDSEGENKARIEVPENERSVPFGYVYVNPQPFEVVTGDDLLYVLSDKQPCWAEGQDV</sequence>
<feature type="transmembrane region" description="Helical" evidence="16">
    <location>
        <begin position="598"/>
        <end position="617"/>
    </location>
</feature>
<dbReference type="InterPro" id="IPR036774">
    <property type="entry name" value="ERV/ALR_sulphydryl_oxid_sf"/>
</dbReference>
<keyword evidence="6 16" id="KW-0812">Transmembrane</keyword>
<keyword evidence="18" id="KW-0732">Signal</keyword>
<evidence type="ECO:0000256" key="6">
    <source>
        <dbReference type="ARBA" id="ARBA00022692"/>
    </source>
</evidence>
<evidence type="ECO:0000256" key="14">
    <source>
        <dbReference type="ARBA" id="ARBA00023157"/>
    </source>
</evidence>
<dbReference type="PANTHER" id="PTHR10027:SF10">
    <property type="entry name" value="SLOWPOKE 2, ISOFORM D"/>
    <property type="match status" value="1"/>
</dbReference>
<evidence type="ECO:0000256" key="16">
    <source>
        <dbReference type="RuleBase" id="RU371123"/>
    </source>
</evidence>
<dbReference type="PANTHER" id="PTHR10027">
    <property type="entry name" value="CALCIUM-ACTIVATED POTASSIUM CHANNEL ALPHA CHAIN"/>
    <property type="match status" value="1"/>
</dbReference>
<keyword evidence="15" id="KW-0407">Ion channel</keyword>
<keyword evidence="14" id="KW-1015">Disulfide bond</keyword>
<dbReference type="InterPro" id="IPR003148">
    <property type="entry name" value="RCK_N"/>
</dbReference>
<keyword evidence="5 16" id="KW-0285">Flavoprotein</keyword>
<organism evidence="20 21">
    <name type="scientific">Phytophthora megakarya</name>
    <dbReference type="NCBI Taxonomy" id="4795"/>
    <lineage>
        <taxon>Eukaryota</taxon>
        <taxon>Sar</taxon>
        <taxon>Stramenopiles</taxon>
        <taxon>Oomycota</taxon>
        <taxon>Peronosporomycetes</taxon>
        <taxon>Peronosporales</taxon>
        <taxon>Peronosporaceae</taxon>
        <taxon>Phytophthora</taxon>
    </lineage>
</organism>
<keyword evidence="11 16" id="KW-0560">Oxidoreductase</keyword>
<keyword evidence="9" id="KW-0630">Potassium</keyword>
<dbReference type="CDD" id="cd02961">
    <property type="entry name" value="PDI_a_family"/>
    <property type="match status" value="1"/>
</dbReference>
<evidence type="ECO:0000256" key="5">
    <source>
        <dbReference type="ARBA" id="ARBA00022630"/>
    </source>
</evidence>
<gene>
    <name evidence="20" type="ORF">PHMEG_0001510</name>
</gene>
<dbReference type="Pfam" id="PF22614">
    <property type="entry name" value="Slo-like_RCK"/>
    <property type="match status" value="2"/>
</dbReference>
<evidence type="ECO:0000256" key="1">
    <source>
        <dbReference type="ARBA" id="ARBA00001974"/>
    </source>
</evidence>
<keyword evidence="21" id="KW-1185">Reference proteome</keyword>
<evidence type="ECO:0000256" key="18">
    <source>
        <dbReference type="SAM" id="SignalP"/>
    </source>
</evidence>
<feature type="transmembrane region" description="Helical" evidence="16">
    <location>
        <begin position="433"/>
        <end position="453"/>
    </location>
</feature>
<comment type="caution">
    <text evidence="16">Lacks conserved residue(s) required for the propagation of feature annotation.</text>
</comment>
<comment type="subcellular location">
    <subcellularLocation>
        <location evidence="2">Membrane</location>
        <topology evidence="2">Multi-pass membrane protein</topology>
    </subcellularLocation>
</comment>
<dbReference type="InterPro" id="IPR047871">
    <property type="entry name" value="K_chnl_Slo-like"/>
</dbReference>
<feature type="transmembrane region" description="Helical" evidence="16">
    <location>
        <begin position="564"/>
        <end position="586"/>
    </location>
</feature>
<dbReference type="EMBL" id="NBNE01000054">
    <property type="protein sequence ID" value="OWZ23602.1"/>
    <property type="molecule type" value="Genomic_DNA"/>
</dbReference>
<dbReference type="Pfam" id="PF03493">
    <property type="entry name" value="BK_channel_a"/>
    <property type="match status" value="1"/>
</dbReference>
<evidence type="ECO:0000256" key="10">
    <source>
        <dbReference type="ARBA" id="ARBA00022989"/>
    </source>
</evidence>
<evidence type="ECO:0000259" key="19">
    <source>
        <dbReference type="PROSITE" id="PS51324"/>
    </source>
</evidence>
<dbReference type="FunFam" id="3.40.50.720:FF:000414">
    <property type="entry name" value="Calcium-activated potassium channel subunit alpha-1"/>
    <property type="match status" value="1"/>
</dbReference>
<accession>A0A225X1P9</accession>
<dbReference type="Gene3D" id="3.40.30.10">
    <property type="entry name" value="Glutaredoxin"/>
    <property type="match status" value="1"/>
</dbReference>
<keyword evidence="10 16" id="KW-1133">Transmembrane helix</keyword>
<evidence type="ECO:0000256" key="11">
    <source>
        <dbReference type="ARBA" id="ARBA00023002"/>
    </source>
</evidence>
<evidence type="ECO:0000313" key="21">
    <source>
        <dbReference type="Proteomes" id="UP000198211"/>
    </source>
</evidence>
<dbReference type="GO" id="GO:0005267">
    <property type="term" value="F:potassium channel activity"/>
    <property type="evidence" value="ECO:0007669"/>
    <property type="project" value="UniProtKB-KW"/>
</dbReference>
<reference evidence="21" key="1">
    <citation type="submission" date="2017-03" db="EMBL/GenBank/DDBJ databases">
        <title>Phytopthora megakarya and P. palmivora, two closely related causual agents of cacao black pod achieved similar genome size and gene model numbers by different mechanisms.</title>
        <authorList>
            <person name="Ali S."/>
            <person name="Shao J."/>
            <person name="Larry D.J."/>
            <person name="Kronmiller B."/>
            <person name="Shen D."/>
            <person name="Strem M.D."/>
            <person name="Melnick R.L."/>
            <person name="Guiltinan M.J."/>
            <person name="Tyler B.M."/>
            <person name="Meinhardt L.W."/>
            <person name="Bailey B.A."/>
        </authorList>
    </citation>
    <scope>NUCLEOTIDE SEQUENCE [LARGE SCALE GENOMIC DNA]</scope>
    <source>
        <strain evidence="21">zdho120</strain>
    </source>
</reference>
<proteinExistence type="predicted"/>
<dbReference type="InterPro" id="IPR036291">
    <property type="entry name" value="NAD(P)-bd_dom_sf"/>
</dbReference>
<evidence type="ECO:0000256" key="3">
    <source>
        <dbReference type="ARBA" id="ARBA00022448"/>
    </source>
</evidence>
<feature type="signal peptide" evidence="18">
    <location>
        <begin position="1"/>
        <end position="18"/>
    </location>
</feature>
<evidence type="ECO:0000256" key="17">
    <source>
        <dbReference type="SAM" id="MobiDB-lite"/>
    </source>
</evidence>